<evidence type="ECO:0000259" key="1">
    <source>
        <dbReference type="PROSITE" id="PS50097"/>
    </source>
</evidence>
<dbReference type="SUPFAM" id="SSF54695">
    <property type="entry name" value="POZ domain"/>
    <property type="match status" value="1"/>
</dbReference>
<evidence type="ECO:0000313" key="3">
    <source>
        <dbReference type="Proteomes" id="UP001385951"/>
    </source>
</evidence>
<dbReference type="InterPro" id="IPR011333">
    <property type="entry name" value="SKP1/BTB/POZ_sf"/>
</dbReference>
<dbReference type="PROSITE" id="PS50097">
    <property type="entry name" value="BTB"/>
    <property type="match status" value="1"/>
</dbReference>
<dbReference type="Pfam" id="PF00651">
    <property type="entry name" value="BTB"/>
    <property type="match status" value="1"/>
</dbReference>
<keyword evidence="3" id="KW-1185">Reference proteome</keyword>
<evidence type="ECO:0000313" key="2">
    <source>
        <dbReference type="EMBL" id="KAK7690528.1"/>
    </source>
</evidence>
<feature type="domain" description="BTB" evidence="1">
    <location>
        <begin position="34"/>
        <end position="106"/>
    </location>
</feature>
<dbReference type="AlphaFoldDB" id="A0AAW0GJV6"/>
<name>A0AAW0GJV6_9APHY</name>
<proteinExistence type="predicted"/>
<organism evidence="2 3">
    <name type="scientific">Cerrena zonata</name>
    <dbReference type="NCBI Taxonomy" id="2478898"/>
    <lineage>
        <taxon>Eukaryota</taxon>
        <taxon>Fungi</taxon>
        <taxon>Dikarya</taxon>
        <taxon>Basidiomycota</taxon>
        <taxon>Agaricomycotina</taxon>
        <taxon>Agaricomycetes</taxon>
        <taxon>Polyporales</taxon>
        <taxon>Cerrenaceae</taxon>
        <taxon>Cerrena</taxon>
    </lineage>
</organism>
<comment type="caution">
    <text evidence="2">The sequence shown here is derived from an EMBL/GenBank/DDBJ whole genome shotgun (WGS) entry which is preliminary data.</text>
</comment>
<dbReference type="Gene3D" id="3.30.710.10">
    <property type="entry name" value="Potassium Channel Kv1.1, Chain A"/>
    <property type="match status" value="1"/>
</dbReference>
<sequence>MSVPPLERHKTPLDPIIRENQARALQLGLWFDDGNIILIAENMPFKVHKSILSMKAEVFRDMFSIPQPELQEETEFMDGIPVVRMSDSWHELCIILHALYDGYRYV</sequence>
<dbReference type="InterPro" id="IPR000210">
    <property type="entry name" value="BTB/POZ_dom"/>
</dbReference>
<dbReference type="Proteomes" id="UP001385951">
    <property type="component" value="Unassembled WGS sequence"/>
</dbReference>
<protein>
    <recommendedName>
        <fullName evidence="1">BTB domain-containing protein</fullName>
    </recommendedName>
</protein>
<dbReference type="EMBL" id="JASBNA010000006">
    <property type="protein sequence ID" value="KAK7690528.1"/>
    <property type="molecule type" value="Genomic_DNA"/>
</dbReference>
<reference evidence="2 3" key="1">
    <citation type="submission" date="2022-09" db="EMBL/GenBank/DDBJ databases">
        <authorList>
            <person name="Palmer J.M."/>
        </authorList>
    </citation>
    <scope>NUCLEOTIDE SEQUENCE [LARGE SCALE GENOMIC DNA]</scope>
    <source>
        <strain evidence="2 3">DSM 7382</strain>
    </source>
</reference>
<accession>A0AAW0GJV6</accession>
<gene>
    <name evidence="2" type="ORF">QCA50_005626</name>
</gene>